<feature type="compositionally biased region" description="Low complexity" evidence="1">
    <location>
        <begin position="319"/>
        <end position="329"/>
    </location>
</feature>
<dbReference type="CTD" id="20327110"/>
<feature type="compositionally biased region" description="Polar residues" evidence="1">
    <location>
        <begin position="199"/>
        <end position="218"/>
    </location>
</feature>
<evidence type="ECO:0000256" key="1">
    <source>
        <dbReference type="SAM" id="MobiDB-lite"/>
    </source>
</evidence>
<feature type="region of interest" description="Disordered" evidence="1">
    <location>
        <begin position="124"/>
        <end position="164"/>
    </location>
</feature>
<accession>A0A074ZW82</accession>
<dbReference type="Proteomes" id="UP000054324">
    <property type="component" value="Unassembled WGS sequence"/>
</dbReference>
<gene>
    <name evidence="2" type="ORF">T265_12942</name>
</gene>
<feature type="compositionally biased region" description="Basic residues" evidence="1">
    <location>
        <begin position="128"/>
        <end position="141"/>
    </location>
</feature>
<feature type="compositionally biased region" description="Basic and acidic residues" evidence="1">
    <location>
        <begin position="142"/>
        <end position="159"/>
    </location>
</feature>
<name>A0A074ZW82_OPIVI</name>
<dbReference type="GeneID" id="20327110"/>
<sequence length="464" mass="51863">MGTSHGKQRLYVASDGKEKSTLKRQNYRGLSSERRLFNDHGYIRELSDFKPAFANPLSDYRRQMRASSPCLAFSTSSSNKSKSNQKVRQNLCHVSVPTASQMRSGYAQSKTLAYDNSLESCGNVRHNSAARRNKAAKRHQLRRSEENNKGLRNGSKMDDNYGADAASESGLFGAHDYSDSGDRHNLVNTARVSDKEVSVGNQQDMGPLETGTSSSLNARLNPRELNYPEMSTGDMAHTAGPAFTNTSERQDCYSASTLVTDKPPTPPQKSKTTNLPTLPERRPPRPVESAAKIRTTDSGLQFSAMNRLPTPKLRDHTPSVRSSSLSRPSTADGWSRIPQDRASPLTVLKPRRSSSVSQKSESDSNTEKQQNLSRIEYTFYINDTEAYQRPFYDRRVEAIARASQCSISLHKPPPGHKPVYYKGIRVLPVTISSRTMVSLKRCIARLDMQYPYFNVKAFCPPDMY</sequence>
<keyword evidence="3" id="KW-1185">Reference proteome</keyword>
<feature type="compositionally biased region" description="Low complexity" evidence="1">
    <location>
        <begin position="268"/>
        <end position="278"/>
    </location>
</feature>
<dbReference type="KEGG" id="ovi:T265_12942"/>
<reference evidence="2 3" key="1">
    <citation type="submission" date="2013-11" db="EMBL/GenBank/DDBJ databases">
        <title>Opisthorchis viverrini - life in the bile duct.</title>
        <authorList>
            <person name="Young N.D."/>
            <person name="Nagarajan N."/>
            <person name="Lin S.J."/>
            <person name="Korhonen P.K."/>
            <person name="Jex A.R."/>
            <person name="Hall R.S."/>
            <person name="Safavi-Hemami H."/>
            <person name="Kaewkong W."/>
            <person name="Bertrand D."/>
            <person name="Gao S."/>
            <person name="Seet Q."/>
            <person name="Wongkham S."/>
            <person name="Teh B.T."/>
            <person name="Wongkham C."/>
            <person name="Intapan P.M."/>
            <person name="Maleewong W."/>
            <person name="Yang X."/>
            <person name="Hu M."/>
            <person name="Wang Z."/>
            <person name="Hofmann A."/>
            <person name="Sternberg P.W."/>
            <person name="Tan P."/>
            <person name="Wang J."/>
            <person name="Gasser R.B."/>
        </authorList>
    </citation>
    <scope>NUCLEOTIDE SEQUENCE [LARGE SCALE GENOMIC DNA]</scope>
</reference>
<proteinExistence type="predicted"/>
<evidence type="ECO:0000313" key="2">
    <source>
        <dbReference type="EMBL" id="KER31683.1"/>
    </source>
</evidence>
<feature type="region of interest" description="Disordered" evidence="1">
    <location>
        <begin position="1"/>
        <end position="26"/>
    </location>
</feature>
<feature type="non-terminal residue" evidence="2">
    <location>
        <position position="464"/>
    </location>
</feature>
<evidence type="ECO:0000313" key="3">
    <source>
        <dbReference type="Proteomes" id="UP000054324"/>
    </source>
</evidence>
<dbReference type="OrthoDB" id="6234466at2759"/>
<dbReference type="EMBL" id="KL596643">
    <property type="protein sequence ID" value="KER31683.1"/>
    <property type="molecule type" value="Genomic_DNA"/>
</dbReference>
<feature type="compositionally biased region" description="Polar residues" evidence="1">
    <location>
        <begin position="243"/>
        <end position="259"/>
    </location>
</feature>
<feature type="region of interest" description="Disordered" evidence="1">
    <location>
        <begin position="194"/>
        <end position="369"/>
    </location>
</feature>
<dbReference type="AlphaFoldDB" id="A0A074ZW82"/>
<organism evidence="2 3">
    <name type="scientific">Opisthorchis viverrini</name>
    <name type="common">Southeast Asian liver fluke</name>
    <dbReference type="NCBI Taxonomy" id="6198"/>
    <lineage>
        <taxon>Eukaryota</taxon>
        <taxon>Metazoa</taxon>
        <taxon>Spiralia</taxon>
        <taxon>Lophotrochozoa</taxon>
        <taxon>Platyhelminthes</taxon>
        <taxon>Trematoda</taxon>
        <taxon>Digenea</taxon>
        <taxon>Opisthorchiida</taxon>
        <taxon>Opisthorchiata</taxon>
        <taxon>Opisthorchiidae</taxon>
        <taxon>Opisthorchis</taxon>
    </lineage>
</organism>
<dbReference type="RefSeq" id="XP_009164640.1">
    <property type="nucleotide sequence ID" value="XM_009166376.1"/>
</dbReference>
<protein>
    <submittedName>
        <fullName evidence="2">Uncharacterized protein</fullName>
    </submittedName>
</protein>